<feature type="region of interest" description="Disordered" evidence="1">
    <location>
        <begin position="176"/>
        <end position="201"/>
    </location>
</feature>
<reference evidence="3" key="1">
    <citation type="submission" date="2011-07" db="EMBL/GenBank/DDBJ databases">
        <authorList>
            <consortium name="Caenorhabditis brenneri Sequencing and Analysis Consortium"/>
            <person name="Wilson R.K."/>
        </authorList>
    </citation>
    <scope>NUCLEOTIDE SEQUENCE [LARGE SCALE GENOMIC DNA]</scope>
    <source>
        <strain evidence="3">PB2801</strain>
    </source>
</reference>
<organism evidence="3">
    <name type="scientific">Caenorhabditis brenneri</name>
    <name type="common">Nematode worm</name>
    <dbReference type="NCBI Taxonomy" id="135651"/>
    <lineage>
        <taxon>Eukaryota</taxon>
        <taxon>Metazoa</taxon>
        <taxon>Ecdysozoa</taxon>
        <taxon>Nematoda</taxon>
        <taxon>Chromadorea</taxon>
        <taxon>Rhabditida</taxon>
        <taxon>Rhabditina</taxon>
        <taxon>Rhabditomorpha</taxon>
        <taxon>Rhabditoidea</taxon>
        <taxon>Rhabditidae</taxon>
        <taxon>Peloderinae</taxon>
        <taxon>Caenorhabditis</taxon>
    </lineage>
</organism>
<gene>
    <name evidence="2" type="ORF">CAEBREN_06256</name>
</gene>
<evidence type="ECO:0000256" key="1">
    <source>
        <dbReference type="SAM" id="MobiDB-lite"/>
    </source>
</evidence>
<dbReference type="InParanoid" id="G0MHQ8"/>
<dbReference type="HOGENOM" id="CLU_987761_0_0_1"/>
<name>G0MHQ8_CAEBE</name>
<accession>G0MHQ8</accession>
<protein>
    <submittedName>
        <fullName evidence="2">Uncharacterized protein</fullName>
    </submittedName>
</protein>
<evidence type="ECO:0000313" key="3">
    <source>
        <dbReference type="Proteomes" id="UP000008068"/>
    </source>
</evidence>
<feature type="region of interest" description="Disordered" evidence="1">
    <location>
        <begin position="65"/>
        <end position="162"/>
    </location>
</feature>
<dbReference type="Proteomes" id="UP000008068">
    <property type="component" value="Unassembled WGS sequence"/>
</dbReference>
<dbReference type="EMBL" id="GL379795">
    <property type="protein sequence ID" value="EGT59565.1"/>
    <property type="molecule type" value="Genomic_DNA"/>
</dbReference>
<sequence length="282" mass="30778">MVKGIKGKAALEKWEPGMLALGNGYAVILKNKKQFKEKPGWECEYLGYPEGTLYRCFTTSCVPGRNPTPTLLKKSGVRRQAGVNGDGRVPDSDNDDEDEEEEEEDIAGSNSLAKKANDDAQRNPVAVKIGNGASTTAKKDVQDREIDDGIGGSNDGEQGKKTEEFDEACRDIADYVGAPTVAGDDPIRKEEKTQEENGDGDCHAVGHVGVGPSAPSFLIQSERRRNGSGGIPEFEGRTNRRRLFNEVADFEDPQPPPKMARQEERAEGWVAWGMRKVAGFFS</sequence>
<feature type="compositionally biased region" description="Acidic residues" evidence="1">
    <location>
        <begin position="92"/>
        <end position="106"/>
    </location>
</feature>
<feature type="compositionally biased region" description="Basic and acidic residues" evidence="1">
    <location>
        <begin position="185"/>
        <end position="201"/>
    </location>
</feature>
<evidence type="ECO:0000313" key="2">
    <source>
        <dbReference type="EMBL" id="EGT59565.1"/>
    </source>
</evidence>
<dbReference type="AlphaFoldDB" id="G0MHQ8"/>
<keyword evidence="3" id="KW-1185">Reference proteome</keyword>
<proteinExistence type="predicted"/>